<dbReference type="Gene3D" id="1.25.40.10">
    <property type="entry name" value="Tetratricopeptide repeat domain"/>
    <property type="match status" value="1"/>
</dbReference>
<name>A0A242JZG8_9ENTE</name>
<organism evidence="1 2">
    <name type="scientific">Candidatus Enterococcus wittei</name>
    <dbReference type="NCBI Taxonomy" id="1987383"/>
    <lineage>
        <taxon>Bacteria</taxon>
        <taxon>Bacillati</taxon>
        <taxon>Bacillota</taxon>
        <taxon>Bacilli</taxon>
        <taxon>Lactobacillales</taxon>
        <taxon>Enterococcaceae</taxon>
        <taxon>Enterococcus</taxon>
    </lineage>
</organism>
<dbReference type="RefSeq" id="WP_086284138.1">
    <property type="nucleotide sequence ID" value="NZ_NGMO01000002.1"/>
</dbReference>
<sequence length="137" mass="16307">MRNRNQLEDQRELMELCTQIRELIPKNEYEKCEKLLCMAMQKHPHAPHPHNLYGLLFEAQGDHRTAMKHFRAACALDATYVPTQYNLKHFGTFYSWGKWAYDESDCPDEQEEENYEIHYDTNGIGRIVKEQLIFGRK</sequence>
<accession>A0A242JZG8</accession>
<dbReference type="STRING" id="1987383.A5844_000934"/>
<evidence type="ECO:0000313" key="2">
    <source>
        <dbReference type="Proteomes" id="UP000194933"/>
    </source>
</evidence>
<dbReference type="SUPFAM" id="SSF48452">
    <property type="entry name" value="TPR-like"/>
    <property type="match status" value="1"/>
</dbReference>
<reference evidence="1 2" key="1">
    <citation type="submission" date="2017-05" db="EMBL/GenBank/DDBJ databases">
        <title>The Genome Sequence of Enterococcus sp. 10A9_DIV0425.</title>
        <authorList>
            <consortium name="The Broad Institute Genomics Platform"/>
            <consortium name="The Broad Institute Genomic Center for Infectious Diseases"/>
            <person name="Earl A."/>
            <person name="Manson A."/>
            <person name="Schwartman J."/>
            <person name="Gilmore M."/>
            <person name="Abouelleil A."/>
            <person name="Cao P."/>
            <person name="Chapman S."/>
            <person name="Cusick C."/>
            <person name="Shea T."/>
            <person name="Young S."/>
            <person name="Neafsey D."/>
            <person name="Nusbaum C."/>
            <person name="Birren B."/>
        </authorList>
    </citation>
    <scope>NUCLEOTIDE SEQUENCE [LARGE SCALE GENOMIC DNA]</scope>
    <source>
        <strain evidence="1 2">10A9_DIV0425</strain>
    </source>
</reference>
<evidence type="ECO:0000313" key="1">
    <source>
        <dbReference type="EMBL" id="OTP10800.1"/>
    </source>
</evidence>
<dbReference type="InterPro" id="IPR011990">
    <property type="entry name" value="TPR-like_helical_dom_sf"/>
</dbReference>
<dbReference type="EMBL" id="NGMO01000002">
    <property type="protein sequence ID" value="OTP10800.1"/>
    <property type="molecule type" value="Genomic_DNA"/>
</dbReference>
<dbReference type="AlphaFoldDB" id="A0A242JZG8"/>
<keyword evidence="2" id="KW-1185">Reference proteome</keyword>
<protein>
    <submittedName>
        <fullName evidence="1">Uncharacterized protein</fullName>
    </submittedName>
</protein>
<dbReference type="Proteomes" id="UP000194933">
    <property type="component" value="Unassembled WGS sequence"/>
</dbReference>
<proteinExistence type="predicted"/>
<comment type="caution">
    <text evidence="1">The sequence shown here is derived from an EMBL/GenBank/DDBJ whole genome shotgun (WGS) entry which is preliminary data.</text>
</comment>
<gene>
    <name evidence="1" type="ORF">A5844_000934</name>
</gene>